<organism evidence="4 5">
    <name type="scientific">Physocladia obscura</name>
    <dbReference type="NCBI Taxonomy" id="109957"/>
    <lineage>
        <taxon>Eukaryota</taxon>
        <taxon>Fungi</taxon>
        <taxon>Fungi incertae sedis</taxon>
        <taxon>Chytridiomycota</taxon>
        <taxon>Chytridiomycota incertae sedis</taxon>
        <taxon>Chytridiomycetes</taxon>
        <taxon>Chytridiales</taxon>
        <taxon>Chytriomycetaceae</taxon>
        <taxon>Physocladia</taxon>
    </lineage>
</organism>
<protein>
    <recommendedName>
        <fullName evidence="2">Succinate dehydrogenase assembly factor 4, mitochondrial</fullName>
    </recommendedName>
</protein>
<keyword evidence="5" id="KW-1185">Reference proteome</keyword>
<evidence type="ECO:0000313" key="4">
    <source>
        <dbReference type="EMBL" id="KAJ3130755.1"/>
    </source>
</evidence>
<feature type="compositionally biased region" description="Basic and acidic residues" evidence="3">
    <location>
        <begin position="111"/>
        <end position="124"/>
    </location>
</feature>
<evidence type="ECO:0000256" key="3">
    <source>
        <dbReference type="SAM" id="MobiDB-lite"/>
    </source>
</evidence>
<evidence type="ECO:0000256" key="1">
    <source>
        <dbReference type="ARBA" id="ARBA00005701"/>
    </source>
</evidence>
<comment type="similarity">
    <text evidence="1">Belongs to the SDHAF4 family.</text>
</comment>
<proteinExistence type="inferred from homology"/>
<sequence>MCARQTITFGKISTRLSLQGSRPGRLIPLRLYSNNNSGSSFTAKDFTSVPGPVPLADRAQQKEFERLVKEFADAPGAHPDAPATQTKSTFEGPKNPATGEINGPTGPEPTRYGDWEKNGRVYDF</sequence>
<evidence type="ECO:0000256" key="2">
    <source>
        <dbReference type="ARBA" id="ARBA00022170"/>
    </source>
</evidence>
<accession>A0AAD5T4Q7</accession>
<name>A0AAD5T4Q7_9FUNG</name>
<evidence type="ECO:0000313" key="5">
    <source>
        <dbReference type="Proteomes" id="UP001211907"/>
    </source>
</evidence>
<comment type="caution">
    <text evidence="4">The sequence shown here is derived from an EMBL/GenBank/DDBJ whole genome shotgun (WGS) entry which is preliminary data.</text>
</comment>
<reference evidence="4" key="1">
    <citation type="submission" date="2020-05" db="EMBL/GenBank/DDBJ databases">
        <title>Phylogenomic resolution of chytrid fungi.</title>
        <authorList>
            <person name="Stajich J.E."/>
            <person name="Amses K."/>
            <person name="Simmons R."/>
            <person name="Seto K."/>
            <person name="Myers J."/>
            <person name="Bonds A."/>
            <person name="Quandt C.A."/>
            <person name="Barry K."/>
            <person name="Liu P."/>
            <person name="Grigoriev I."/>
            <person name="Longcore J.E."/>
            <person name="James T.Y."/>
        </authorList>
    </citation>
    <scope>NUCLEOTIDE SEQUENCE</scope>
    <source>
        <strain evidence="4">JEL0513</strain>
    </source>
</reference>
<dbReference type="EMBL" id="JADGJH010000357">
    <property type="protein sequence ID" value="KAJ3130755.1"/>
    <property type="molecule type" value="Genomic_DNA"/>
</dbReference>
<dbReference type="PANTHER" id="PTHR28524:SF3">
    <property type="entry name" value="SUCCINATE DEHYDROGENASE ASSEMBLY FACTOR 4, MITOCHONDRIAL"/>
    <property type="match status" value="1"/>
</dbReference>
<dbReference type="AlphaFoldDB" id="A0AAD5T4Q7"/>
<feature type="compositionally biased region" description="Low complexity" evidence="3">
    <location>
        <begin position="73"/>
        <end position="83"/>
    </location>
</feature>
<dbReference type="Proteomes" id="UP001211907">
    <property type="component" value="Unassembled WGS sequence"/>
</dbReference>
<dbReference type="PANTHER" id="PTHR28524">
    <property type="entry name" value="SUCCINATE DEHYDROGENASE ASSEMBLY FACTOR 4, MITOCHONDRIAL"/>
    <property type="match status" value="1"/>
</dbReference>
<feature type="region of interest" description="Disordered" evidence="3">
    <location>
        <begin position="73"/>
        <end position="124"/>
    </location>
</feature>
<dbReference type="InterPro" id="IPR012875">
    <property type="entry name" value="SDHF4"/>
</dbReference>
<dbReference type="Pfam" id="PF07896">
    <property type="entry name" value="DUF1674"/>
    <property type="match status" value="1"/>
</dbReference>
<gene>
    <name evidence="4" type="ORF">HK100_007557</name>
</gene>